<reference evidence="2" key="1">
    <citation type="submission" date="2021-02" db="EMBL/GenBank/DDBJ databases">
        <authorList>
            <person name="Bekaert M."/>
        </authorList>
    </citation>
    <scope>NUCLEOTIDE SEQUENCE</scope>
    <source>
        <strain evidence="2">IoA-00</strain>
    </source>
</reference>
<dbReference type="InterPro" id="IPR057321">
    <property type="entry name" value="RFX1-4/6/8-like_BCD"/>
</dbReference>
<dbReference type="InterPro" id="IPR039779">
    <property type="entry name" value="RFX-like"/>
</dbReference>
<evidence type="ECO:0000313" key="3">
    <source>
        <dbReference type="Proteomes" id="UP000675881"/>
    </source>
</evidence>
<dbReference type="PANTHER" id="PTHR12619:SF33">
    <property type="entry name" value="RFX, ISOFORM H"/>
    <property type="match status" value="1"/>
</dbReference>
<dbReference type="PANTHER" id="PTHR12619">
    <property type="entry name" value="RFX TRANSCRIPTION FACTOR FAMILY"/>
    <property type="match status" value="1"/>
</dbReference>
<dbReference type="AlphaFoldDB" id="A0A7R8H8C7"/>
<accession>A0A7R8H8C7</accession>
<organism evidence="2 3">
    <name type="scientific">Lepeophtheirus salmonis</name>
    <name type="common">Salmon louse</name>
    <name type="synonym">Caligus salmonis</name>
    <dbReference type="NCBI Taxonomy" id="72036"/>
    <lineage>
        <taxon>Eukaryota</taxon>
        <taxon>Metazoa</taxon>
        <taxon>Ecdysozoa</taxon>
        <taxon>Arthropoda</taxon>
        <taxon>Crustacea</taxon>
        <taxon>Multicrustacea</taxon>
        <taxon>Hexanauplia</taxon>
        <taxon>Copepoda</taxon>
        <taxon>Siphonostomatoida</taxon>
        <taxon>Caligidae</taxon>
        <taxon>Lepeophtheirus</taxon>
    </lineage>
</organism>
<dbReference type="InterPro" id="IPR036390">
    <property type="entry name" value="WH_DNA-bd_sf"/>
</dbReference>
<gene>
    <name evidence="2" type="ORF">LSAA_9993</name>
</gene>
<dbReference type="InterPro" id="IPR036388">
    <property type="entry name" value="WH-like_DNA-bd_sf"/>
</dbReference>
<name>A0A7R8H8C7_LEPSM</name>
<dbReference type="InterPro" id="IPR003150">
    <property type="entry name" value="DNA-bd_RFX"/>
</dbReference>
<protein>
    <submittedName>
        <fullName evidence="2">RFX1_2_3</fullName>
    </submittedName>
</protein>
<dbReference type="OrthoDB" id="10056949at2759"/>
<evidence type="ECO:0000313" key="2">
    <source>
        <dbReference type="EMBL" id="CAF2935873.1"/>
    </source>
</evidence>
<dbReference type="Gene3D" id="1.10.10.10">
    <property type="entry name" value="Winged helix-like DNA-binding domain superfamily/Winged helix DNA-binding domain"/>
    <property type="match status" value="1"/>
</dbReference>
<sequence length="625" mass="71256">MNSDGSILEDISTNGLNCESELASRNEVKGLPRSILFIQFLVTPTYFLDASYIGEVEEGQNPHSITLNAPEFCSTYSPEEDVSGASAFSTALVNNDSGEYSNIFTAINPLQHTRYDHLSIVDNSCTYTNLEDSLHRRELKKNDHSRLVLSKHMDSPSNAYVESDSDFQTINSDFESNSTNMSHATRVSPATIEWLVLNYETSEGVSIPRSTLYQHYQDHCRESQQEPVNAASFGKLIRSSKSGLSVKFKETDFQLIAPPMKKRCQNSFITTSLKTDQSNITLLNTISTDAFMSTCGNNNHFIQYFDITDNFTIDHFPNLHILKEQLPAGLCESDVSSFESIYYQYCLKILKLVQNGEFNEIEEILMDFWPSNSSGSKCFMDQMSELKLIKLQFNSLFNILAIQQYIQEADLTCYQKIVDIVVPNVLLDIPGSLTQILRNFGKNMETWMKNSLVEVNPELIKMKMSCIKSLNLCLKRYTGLNHLAQATRAVLANSSLIQQMDEDLSKIDFDSVRENCGWICDCNSSIVKLFEEEFKSTLKREVDLETWAKWQFLLRWSFYSSMVLRDLTLRSALSFGSFHLIRLLFDEYLHYAVEKRVAAKLKTVPMALVIGLQDEEARESHDFLE</sequence>
<dbReference type="GO" id="GO:0000981">
    <property type="term" value="F:DNA-binding transcription factor activity, RNA polymerase II-specific"/>
    <property type="evidence" value="ECO:0007669"/>
    <property type="project" value="TreeGrafter"/>
</dbReference>
<dbReference type="Proteomes" id="UP000675881">
    <property type="component" value="Chromosome 5"/>
</dbReference>
<evidence type="ECO:0000256" key="1">
    <source>
        <dbReference type="ARBA" id="ARBA00023125"/>
    </source>
</evidence>
<proteinExistence type="predicted"/>
<dbReference type="Pfam" id="PF25340">
    <property type="entry name" value="BCD_RFX"/>
    <property type="match status" value="2"/>
</dbReference>
<dbReference type="GO" id="GO:0000978">
    <property type="term" value="F:RNA polymerase II cis-regulatory region sequence-specific DNA binding"/>
    <property type="evidence" value="ECO:0007669"/>
    <property type="project" value="TreeGrafter"/>
</dbReference>
<keyword evidence="3" id="KW-1185">Reference proteome</keyword>
<keyword evidence="1" id="KW-0238">DNA-binding</keyword>
<dbReference type="PROSITE" id="PS51526">
    <property type="entry name" value="RFX_DBD"/>
    <property type="match status" value="1"/>
</dbReference>
<dbReference type="EMBL" id="HG994584">
    <property type="protein sequence ID" value="CAF2935873.1"/>
    <property type="molecule type" value="Genomic_DNA"/>
</dbReference>
<dbReference type="SUPFAM" id="SSF46785">
    <property type="entry name" value="Winged helix' DNA-binding domain"/>
    <property type="match status" value="1"/>
</dbReference>
<dbReference type="Pfam" id="PF02257">
    <property type="entry name" value="RFX_DNA_binding"/>
    <property type="match status" value="1"/>
</dbReference>